<dbReference type="OMA" id="KFLVFRL"/>
<keyword evidence="3" id="KW-1185">Reference proteome</keyword>
<gene>
    <name evidence="2" type="primary">Dvir\GJ23027</name>
    <name evidence="2" type="ORF">Dvir_GJ23027</name>
</gene>
<sequence>MLRHKRNSSNAQQKTHSEHVKLAGKPDALHPQLYRNTPVQRLQFNQHLNQRVTFCLELYHKNIIKKLSELRKINVYKLTKNVCQT</sequence>
<accession>B4LVT0</accession>
<feature type="region of interest" description="Disordered" evidence="1">
    <location>
        <begin position="1"/>
        <end position="34"/>
    </location>
</feature>
<dbReference type="InParanoid" id="B4LVT0"/>
<dbReference type="EMBL" id="CH940650">
    <property type="protein sequence ID" value="EDW67535.1"/>
    <property type="molecule type" value="Genomic_DNA"/>
</dbReference>
<dbReference type="HOGENOM" id="CLU_192448_0_0_1"/>
<proteinExistence type="predicted"/>
<evidence type="ECO:0000256" key="1">
    <source>
        <dbReference type="SAM" id="MobiDB-lite"/>
    </source>
</evidence>
<dbReference type="PhylomeDB" id="B4LVT0"/>
<dbReference type="eggNOG" id="ENOG502T8U3">
    <property type="taxonomic scope" value="Eukaryota"/>
</dbReference>
<dbReference type="AlphaFoldDB" id="B4LVT0"/>
<name>B4LVT0_DROVI</name>
<organism evidence="2 3">
    <name type="scientific">Drosophila virilis</name>
    <name type="common">Fruit fly</name>
    <dbReference type="NCBI Taxonomy" id="7244"/>
    <lineage>
        <taxon>Eukaryota</taxon>
        <taxon>Metazoa</taxon>
        <taxon>Ecdysozoa</taxon>
        <taxon>Arthropoda</taxon>
        <taxon>Hexapoda</taxon>
        <taxon>Insecta</taxon>
        <taxon>Pterygota</taxon>
        <taxon>Neoptera</taxon>
        <taxon>Endopterygota</taxon>
        <taxon>Diptera</taxon>
        <taxon>Brachycera</taxon>
        <taxon>Muscomorpha</taxon>
        <taxon>Ephydroidea</taxon>
        <taxon>Drosophilidae</taxon>
        <taxon>Drosophila</taxon>
    </lineage>
</organism>
<protein>
    <submittedName>
        <fullName evidence="2">Uncharacterized protein</fullName>
    </submittedName>
</protein>
<evidence type="ECO:0000313" key="2">
    <source>
        <dbReference type="EMBL" id="EDW67535.1"/>
    </source>
</evidence>
<evidence type="ECO:0000313" key="3">
    <source>
        <dbReference type="Proteomes" id="UP000008792"/>
    </source>
</evidence>
<dbReference type="Proteomes" id="UP000008792">
    <property type="component" value="Unassembled WGS sequence"/>
</dbReference>
<reference evidence="2 3" key="1">
    <citation type="journal article" date="2007" name="Nature">
        <title>Evolution of genes and genomes on the Drosophila phylogeny.</title>
        <authorList>
            <consortium name="Drosophila 12 Genomes Consortium"/>
            <person name="Clark A.G."/>
            <person name="Eisen M.B."/>
            <person name="Smith D.R."/>
            <person name="Bergman C.M."/>
            <person name="Oliver B."/>
            <person name="Markow T.A."/>
            <person name="Kaufman T.C."/>
            <person name="Kellis M."/>
            <person name="Gelbart W."/>
            <person name="Iyer V.N."/>
            <person name="Pollard D.A."/>
            <person name="Sackton T.B."/>
            <person name="Larracuente A.M."/>
            <person name="Singh N.D."/>
            <person name="Abad J.P."/>
            <person name="Abt D.N."/>
            <person name="Adryan B."/>
            <person name="Aguade M."/>
            <person name="Akashi H."/>
            <person name="Anderson W.W."/>
            <person name="Aquadro C.F."/>
            <person name="Ardell D.H."/>
            <person name="Arguello R."/>
            <person name="Artieri C.G."/>
            <person name="Barbash D.A."/>
            <person name="Barker D."/>
            <person name="Barsanti P."/>
            <person name="Batterham P."/>
            <person name="Batzoglou S."/>
            <person name="Begun D."/>
            <person name="Bhutkar A."/>
            <person name="Blanco E."/>
            <person name="Bosak S.A."/>
            <person name="Bradley R.K."/>
            <person name="Brand A.D."/>
            <person name="Brent M.R."/>
            <person name="Brooks A.N."/>
            <person name="Brown R.H."/>
            <person name="Butlin R.K."/>
            <person name="Caggese C."/>
            <person name="Calvi B.R."/>
            <person name="Bernardo de Carvalho A."/>
            <person name="Caspi A."/>
            <person name="Castrezana S."/>
            <person name="Celniker S.E."/>
            <person name="Chang J.L."/>
            <person name="Chapple C."/>
            <person name="Chatterji S."/>
            <person name="Chinwalla A."/>
            <person name="Civetta A."/>
            <person name="Clifton S.W."/>
            <person name="Comeron J.M."/>
            <person name="Costello J.C."/>
            <person name="Coyne J.A."/>
            <person name="Daub J."/>
            <person name="David R.G."/>
            <person name="Delcher A.L."/>
            <person name="Delehaunty K."/>
            <person name="Do C.B."/>
            <person name="Ebling H."/>
            <person name="Edwards K."/>
            <person name="Eickbush T."/>
            <person name="Evans J.D."/>
            <person name="Filipski A."/>
            <person name="Findeiss S."/>
            <person name="Freyhult E."/>
            <person name="Fulton L."/>
            <person name="Fulton R."/>
            <person name="Garcia A.C."/>
            <person name="Gardiner A."/>
            <person name="Garfield D.A."/>
            <person name="Garvin B.E."/>
            <person name="Gibson G."/>
            <person name="Gilbert D."/>
            <person name="Gnerre S."/>
            <person name="Godfrey J."/>
            <person name="Good R."/>
            <person name="Gotea V."/>
            <person name="Gravely B."/>
            <person name="Greenberg A.J."/>
            <person name="Griffiths-Jones S."/>
            <person name="Gross S."/>
            <person name="Guigo R."/>
            <person name="Gustafson E.A."/>
            <person name="Haerty W."/>
            <person name="Hahn M.W."/>
            <person name="Halligan D.L."/>
            <person name="Halpern A.L."/>
            <person name="Halter G.M."/>
            <person name="Han M.V."/>
            <person name="Heger A."/>
            <person name="Hillier L."/>
            <person name="Hinrichs A.S."/>
            <person name="Holmes I."/>
            <person name="Hoskins R.A."/>
            <person name="Hubisz M.J."/>
            <person name="Hultmark D."/>
            <person name="Huntley M.A."/>
            <person name="Jaffe D.B."/>
            <person name="Jagadeeshan S."/>
            <person name="Jeck W.R."/>
            <person name="Johnson J."/>
            <person name="Jones C.D."/>
            <person name="Jordan W.C."/>
            <person name="Karpen G.H."/>
            <person name="Kataoka E."/>
            <person name="Keightley P.D."/>
            <person name="Kheradpour P."/>
            <person name="Kirkness E.F."/>
            <person name="Koerich L.B."/>
            <person name="Kristiansen K."/>
            <person name="Kudrna D."/>
            <person name="Kulathinal R.J."/>
            <person name="Kumar S."/>
            <person name="Kwok R."/>
            <person name="Lander E."/>
            <person name="Langley C.H."/>
            <person name="Lapoint R."/>
            <person name="Lazzaro B.P."/>
            <person name="Lee S.J."/>
            <person name="Levesque L."/>
            <person name="Li R."/>
            <person name="Lin C.F."/>
            <person name="Lin M.F."/>
            <person name="Lindblad-Toh K."/>
            <person name="Llopart A."/>
            <person name="Long M."/>
            <person name="Low L."/>
            <person name="Lozovsky E."/>
            <person name="Lu J."/>
            <person name="Luo M."/>
            <person name="Machado C.A."/>
            <person name="Makalowski W."/>
            <person name="Marzo M."/>
            <person name="Matsuda M."/>
            <person name="Matzkin L."/>
            <person name="McAllister B."/>
            <person name="McBride C.S."/>
            <person name="McKernan B."/>
            <person name="McKernan K."/>
            <person name="Mendez-Lago M."/>
            <person name="Minx P."/>
            <person name="Mollenhauer M.U."/>
            <person name="Montooth K."/>
            <person name="Mount S.M."/>
            <person name="Mu X."/>
            <person name="Myers E."/>
            <person name="Negre B."/>
            <person name="Newfeld S."/>
            <person name="Nielsen R."/>
            <person name="Noor M.A."/>
            <person name="O'Grady P."/>
            <person name="Pachter L."/>
            <person name="Papaceit M."/>
            <person name="Parisi M.J."/>
            <person name="Parisi M."/>
            <person name="Parts L."/>
            <person name="Pedersen J.S."/>
            <person name="Pesole G."/>
            <person name="Phillippy A.M."/>
            <person name="Ponting C.P."/>
            <person name="Pop M."/>
            <person name="Porcelli D."/>
            <person name="Powell J.R."/>
            <person name="Prohaska S."/>
            <person name="Pruitt K."/>
            <person name="Puig M."/>
            <person name="Quesneville H."/>
            <person name="Ram K.R."/>
            <person name="Rand D."/>
            <person name="Rasmussen M.D."/>
            <person name="Reed L.K."/>
            <person name="Reenan R."/>
            <person name="Reily A."/>
            <person name="Remington K.A."/>
            <person name="Rieger T.T."/>
            <person name="Ritchie M.G."/>
            <person name="Robin C."/>
            <person name="Rogers Y.H."/>
            <person name="Rohde C."/>
            <person name="Rozas J."/>
            <person name="Rubenfield M.J."/>
            <person name="Ruiz A."/>
            <person name="Russo S."/>
            <person name="Salzberg S.L."/>
            <person name="Sanchez-Gracia A."/>
            <person name="Saranga D.J."/>
            <person name="Sato H."/>
            <person name="Schaeffer S.W."/>
            <person name="Schatz M.C."/>
            <person name="Schlenke T."/>
            <person name="Schwartz R."/>
            <person name="Segarra C."/>
            <person name="Singh R.S."/>
            <person name="Sirot L."/>
            <person name="Sirota M."/>
            <person name="Sisneros N.B."/>
            <person name="Smith C.D."/>
            <person name="Smith T.F."/>
            <person name="Spieth J."/>
            <person name="Stage D.E."/>
            <person name="Stark A."/>
            <person name="Stephan W."/>
            <person name="Strausberg R.L."/>
            <person name="Strempel S."/>
            <person name="Sturgill D."/>
            <person name="Sutton G."/>
            <person name="Sutton G.G."/>
            <person name="Tao W."/>
            <person name="Teichmann S."/>
            <person name="Tobari Y.N."/>
            <person name="Tomimura Y."/>
            <person name="Tsolas J.M."/>
            <person name="Valente V.L."/>
            <person name="Venter E."/>
            <person name="Venter J.C."/>
            <person name="Vicario S."/>
            <person name="Vieira F.G."/>
            <person name="Vilella A.J."/>
            <person name="Villasante A."/>
            <person name="Walenz B."/>
            <person name="Wang J."/>
            <person name="Wasserman M."/>
            <person name="Watts T."/>
            <person name="Wilson D."/>
            <person name="Wilson R.K."/>
            <person name="Wing R.A."/>
            <person name="Wolfner M.F."/>
            <person name="Wong A."/>
            <person name="Wong G.K."/>
            <person name="Wu C.I."/>
            <person name="Wu G."/>
            <person name="Yamamoto D."/>
            <person name="Yang H.P."/>
            <person name="Yang S.P."/>
            <person name="Yorke J.A."/>
            <person name="Yoshida K."/>
            <person name="Zdobnov E."/>
            <person name="Zhang P."/>
            <person name="Zhang Y."/>
            <person name="Zimin A.V."/>
            <person name="Baldwin J."/>
            <person name="Abdouelleil A."/>
            <person name="Abdulkadir J."/>
            <person name="Abebe A."/>
            <person name="Abera B."/>
            <person name="Abreu J."/>
            <person name="Acer S.C."/>
            <person name="Aftuck L."/>
            <person name="Alexander A."/>
            <person name="An P."/>
            <person name="Anderson E."/>
            <person name="Anderson S."/>
            <person name="Arachi H."/>
            <person name="Azer M."/>
            <person name="Bachantsang P."/>
            <person name="Barry A."/>
            <person name="Bayul T."/>
            <person name="Berlin A."/>
            <person name="Bessette D."/>
            <person name="Bloom T."/>
            <person name="Blye J."/>
            <person name="Boguslavskiy L."/>
            <person name="Bonnet C."/>
            <person name="Boukhgalter B."/>
            <person name="Bourzgui I."/>
            <person name="Brown A."/>
            <person name="Cahill P."/>
            <person name="Channer S."/>
            <person name="Cheshatsang Y."/>
            <person name="Chuda L."/>
            <person name="Citroen M."/>
            <person name="Collymore A."/>
            <person name="Cooke P."/>
            <person name="Costello M."/>
            <person name="D'Aco K."/>
            <person name="Daza R."/>
            <person name="De Haan G."/>
            <person name="DeGray S."/>
            <person name="DeMaso C."/>
            <person name="Dhargay N."/>
            <person name="Dooley K."/>
            <person name="Dooley E."/>
            <person name="Doricent M."/>
            <person name="Dorje P."/>
            <person name="Dorjee K."/>
            <person name="Dupes A."/>
            <person name="Elong R."/>
            <person name="Falk J."/>
            <person name="Farina A."/>
            <person name="Faro S."/>
            <person name="Ferguson D."/>
            <person name="Fisher S."/>
            <person name="Foley C.D."/>
            <person name="Franke A."/>
            <person name="Friedrich D."/>
            <person name="Gadbois L."/>
            <person name="Gearin G."/>
            <person name="Gearin C.R."/>
            <person name="Giannoukos G."/>
            <person name="Goode T."/>
            <person name="Graham J."/>
            <person name="Grandbois E."/>
            <person name="Grewal S."/>
            <person name="Gyaltsen K."/>
            <person name="Hafez N."/>
            <person name="Hagos B."/>
            <person name="Hall J."/>
            <person name="Henson C."/>
            <person name="Hollinger A."/>
            <person name="Honan T."/>
            <person name="Huard M.D."/>
            <person name="Hughes L."/>
            <person name="Hurhula B."/>
            <person name="Husby M.E."/>
            <person name="Kamat A."/>
            <person name="Kanga B."/>
            <person name="Kashin S."/>
            <person name="Khazanovich D."/>
            <person name="Kisner P."/>
            <person name="Lance K."/>
            <person name="Lara M."/>
            <person name="Lee W."/>
            <person name="Lennon N."/>
            <person name="Letendre F."/>
            <person name="LeVine R."/>
            <person name="Lipovsky A."/>
            <person name="Liu X."/>
            <person name="Liu J."/>
            <person name="Liu S."/>
            <person name="Lokyitsang T."/>
            <person name="Lokyitsang Y."/>
            <person name="Lubonja R."/>
            <person name="Lui A."/>
            <person name="MacDonald P."/>
            <person name="Magnisalis V."/>
            <person name="Maru K."/>
            <person name="Matthews C."/>
            <person name="McCusker W."/>
            <person name="McDonough S."/>
            <person name="Mehta T."/>
            <person name="Meldrim J."/>
            <person name="Meneus L."/>
            <person name="Mihai O."/>
            <person name="Mihalev A."/>
            <person name="Mihova T."/>
            <person name="Mittelman R."/>
            <person name="Mlenga V."/>
            <person name="Montmayeur A."/>
            <person name="Mulrain L."/>
            <person name="Navidi A."/>
            <person name="Naylor J."/>
            <person name="Negash T."/>
            <person name="Nguyen T."/>
            <person name="Nguyen N."/>
            <person name="Nicol R."/>
            <person name="Norbu C."/>
            <person name="Norbu N."/>
            <person name="Novod N."/>
            <person name="O'Neill B."/>
            <person name="Osman S."/>
            <person name="Markiewicz E."/>
            <person name="Oyono O.L."/>
            <person name="Patti C."/>
            <person name="Phunkhang P."/>
            <person name="Pierre F."/>
            <person name="Priest M."/>
            <person name="Raghuraman S."/>
            <person name="Rege F."/>
            <person name="Reyes R."/>
            <person name="Rise C."/>
            <person name="Rogov P."/>
            <person name="Ross K."/>
            <person name="Ryan E."/>
            <person name="Settipalli S."/>
            <person name="Shea T."/>
            <person name="Sherpa N."/>
            <person name="Shi L."/>
            <person name="Shih D."/>
            <person name="Sparrow T."/>
            <person name="Spaulding J."/>
            <person name="Stalker J."/>
            <person name="Stange-Thomann N."/>
            <person name="Stavropoulos S."/>
            <person name="Stone C."/>
            <person name="Strader C."/>
            <person name="Tesfaye S."/>
            <person name="Thomson T."/>
            <person name="Thoulutsang Y."/>
            <person name="Thoulutsang D."/>
            <person name="Topham K."/>
            <person name="Topping I."/>
            <person name="Tsamla T."/>
            <person name="Vassiliev H."/>
            <person name="Vo A."/>
            <person name="Wangchuk T."/>
            <person name="Wangdi T."/>
            <person name="Weiand M."/>
            <person name="Wilkinson J."/>
            <person name="Wilson A."/>
            <person name="Yadav S."/>
            <person name="Young G."/>
            <person name="Yu Q."/>
            <person name="Zembek L."/>
            <person name="Zhong D."/>
            <person name="Zimmer A."/>
            <person name="Zwirko Z."/>
            <person name="Jaffe D.B."/>
            <person name="Alvarez P."/>
            <person name="Brockman W."/>
            <person name="Butler J."/>
            <person name="Chin C."/>
            <person name="Gnerre S."/>
            <person name="Grabherr M."/>
            <person name="Kleber M."/>
            <person name="Mauceli E."/>
            <person name="MacCallum I."/>
        </authorList>
    </citation>
    <scope>NUCLEOTIDE SEQUENCE [LARGE SCALE GENOMIC DNA]</scope>
    <source>
        <strain evidence="3">Tucson 15010-1051.87</strain>
    </source>
</reference>
<dbReference type="OrthoDB" id="7844342at2759"/>